<dbReference type="Proteomes" id="UP000076761">
    <property type="component" value="Unassembled WGS sequence"/>
</dbReference>
<evidence type="ECO:0000256" key="1">
    <source>
        <dbReference type="SAM" id="MobiDB-lite"/>
    </source>
</evidence>
<feature type="compositionally biased region" description="Basic residues" evidence="1">
    <location>
        <begin position="262"/>
        <end position="272"/>
    </location>
</feature>
<organism evidence="2 3">
    <name type="scientific">Neolentinus lepideus HHB14362 ss-1</name>
    <dbReference type="NCBI Taxonomy" id="1314782"/>
    <lineage>
        <taxon>Eukaryota</taxon>
        <taxon>Fungi</taxon>
        <taxon>Dikarya</taxon>
        <taxon>Basidiomycota</taxon>
        <taxon>Agaricomycotina</taxon>
        <taxon>Agaricomycetes</taxon>
        <taxon>Gloeophyllales</taxon>
        <taxon>Gloeophyllaceae</taxon>
        <taxon>Neolentinus</taxon>
    </lineage>
</organism>
<feature type="region of interest" description="Disordered" evidence="1">
    <location>
        <begin position="252"/>
        <end position="314"/>
    </location>
</feature>
<accession>A0A165MET9</accession>
<dbReference type="EMBL" id="KV425695">
    <property type="protein sequence ID" value="KZT18242.1"/>
    <property type="molecule type" value="Genomic_DNA"/>
</dbReference>
<keyword evidence="3" id="KW-1185">Reference proteome</keyword>
<sequence length="405" mass="44049">MHINSSGQSDVSSLRPPRRALTATSVQLRDDFDAYTTTDAPPDAASEVYDGARERFVSYHRAEMGNLLLDPSDASDHHRRSRGIGDAGSMECVGRRYTTTTGAASRRAEAGRRGFQLVERKILEDGPERTVSVWREEVAKSVDGDVEDEEGPLTEMDAPVSEMGEMGRRRGKGLFEYMHTGSTSARRLSGGHERVRSPSGTGSERGWERVKVHSISTVSAFINVHVMLQSPHVMSASYHSLPSHAISASYPSLPSPPLSNRSHSHGSPRPRRTPSNSQSTININHHHTRTPSQSTTTRHPTSPPPTTLASLLSAPTPPLTHLLPTLARLGITHPAHLAALARMGEEVRDREVRSVALGEGRATLITAIGIRVSRSGIQSEAATAIGWQPIRTCCNRDRVAANQKD</sequence>
<feature type="compositionally biased region" description="Polar residues" evidence="1">
    <location>
        <begin position="1"/>
        <end position="12"/>
    </location>
</feature>
<dbReference type="STRING" id="1314782.A0A165MET9"/>
<proteinExistence type="predicted"/>
<feature type="compositionally biased region" description="Low complexity" evidence="1">
    <location>
        <begin position="290"/>
        <end position="300"/>
    </location>
</feature>
<evidence type="ECO:0000313" key="2">
    <source>
        <dbReference type="EMBL" id="KZT18242.1"/>
    </source>
</evidence>
<feature type="compositionally biased region" description="Low complexity" evidence="1">
    <location>
        <begin position="252"/>
        <end position="261"/>
    </location>
</feature>
<name>A0A165MET9_9AGAM</name>
<feature type="region of interest" description="Disordered" evidence="1">
    <location>
        <begin position="1"/>
        <end position="26"/>
    </location>
</feature>
<reference evidence="2 3" key="1">
    <citation type="journal article" date="2016" name="Mol. Biol. Evol.">
        <title>Comparative Genomics of Early-Diverging Mushroom-Forming Fungi Provides Insights into the Origins of Lignocellulose Decay Capabilities.</title>
        <authorList>
            <person name="Nagy L.G."/>
            <person name="Riley R."/>
            <person name="Tritt A."/>
            <person name="Adam C."/>
            <person name="Daum C."/>
            <person name="Floudas D."/>
            <person name="Sun H."/>
            <person name="Yadav J.S."/>
            <person name="Pangilinan J."/>
            <person name="Larsson K.H."/>
            <person name="Matsuura K."/>
            <person name="Barry K."/>
            <person name="Labutti K."/>
            <person name="Kuo R."/>
            <person name="Ohm R.A."/>
            <person name="Bhattacharya S.S."/>
            <person name="Shirouzu T."/>
            <person name="Yoshinaga Y."/>
            <person name="Martin F.M."/>
            <person name="Grigoriev I.V."/>
            <person name="Hibbett D.S."/>
        </authorList>
    </citation>
    <scope>NUCLEOTIDE SEQUENCE [LARGE SCALE GENOMIC DNA]</scope>
    <source>
        <strain evidence="2 3">HHB14362 ss-1</strain>
    </source>
</reference>
<gene>
    <name evidence="2" type="ORF">NEOLEDRAFT_1152720</name>
</gene>
<dbReference type="InParanoid" id="A0A165MET9"/>
<dbReference type="AlphaFoldDB" id="A0A165MET9"/>
<dbReference type="OrthoDB" id="2989516at2759"/>
<evidence type="ECO:0000313" key="3">
    <source>
        <dbReference type="Proteomes" id="UP000076761"/>
    </source>
</evidence>
<protein>
    <submittedName>
        <fullName evidence="2">Uncharacterized protein</fullName>
    </submittedName>
</protein>
<feature type="region of interest" description="Disordered" evidence="1">
    <location>
        <begin position="182"/>
        <end position="208"/>
    </location>
</feature>